<feature type="region of interest" description="Disordered" evidence="1">
    <location>
        <begin position="25"/>
        <end position="60"/>
    </location>
</feature>
<accession>A0A561TMY5</accession>
<comment type="caution">
    <text evidence="2">The sequence shown here is derived from an EMBL/GenBank/DDBJ whole genome shotgun (WGS) entry which is preliminary data.</text>
</comment>
<evidence type="ECO:0000313" key="2">
    <source>
        <dbReference type="EMBL" id="TWF88516.1"/>
    </source>
</evidence>
<evidence type="ECO:0000313" key="3">
    <source>
        <dbReference type="Proteomes" id="UP000316603"/>
    </source>
</evidence>
<gene>
    <name evidence="2" type="ORF">FHX78_115541</name>
</gene>
<dbReference type="Proteomes" id="UP000316603">
    <property type="component" value="Unassembled WGS sequence"/>
</dbReference>
<organism evidence="2 3">
    <name type="scientific">Streptomyces capillispiralis</name>
    <dbReference type="NCBI Taxonomy" id="68182"/>
    <lineage>
        <taxon>Bacteria</taxon>
        <taxon>Bacillati</taxon>
        <taxon>Actinomycetota</taxon>
        <taxon>Actinomycetes</taxon>
        <taxon>Kitasatosporales</taxon>
        <taxon>Streptomycetaceae</taxon>
        <taxon>Streptomyces</taxon>
    </lineage>
</organism>
<feature type="compositionally biased region" description="Basic and acidic residues" evidence="1">
    <location>
        <begin position="41"/>
        <end position="51"/>
    </location>
</feature>
<name>A0A561TMY5_9ACTN</name>
<dbReference type="AlphaFoldDB" id="A0A561TMY5"/>
<sequence length="60" mass="6567">MAALRECSGCAQVATARGMTHDRIRPSVAADVPAARATVDAVERRVTGPHDRPHHRERPR</sequence>
<proteinExistence type="predicted"/>
<reference evidence="2 3" key="1">
    <citation type="submission" date="2019-06" db="EMBL/GenBank/DDBJ databases">
        <title>Sequencing the genomes of 1000 actinobacteria strains.</title>
        <authorList>
            <person name="Klenk H.-P."/>
        </authorList>
    </citation>
    <scope>NUCLEOTIDE SEQUENCE [LARGE SCALE GENOMIC DNA]</scope>
    <source>
        <strain evidence="2 3">DSM 41695</strain>
    </source>
</reference>
<keyword evidence="3" id="KW-1185">Reference proteome</keyword>
<dbReference type="EMBL" id="VIWV01000001">
    <property type="protein sequence ID" value="TWF88516.1"/>
    <property type="molecule type" value="Genomic_DNA"/>
</dbReference>
<protein>
    <submittedName>
        <fullName evidence="2">Uncharacterized protein</fullName>
    </submittedName>
</protein>
<evidence type="ECO:0000256" key="1">
    <source>
        <dbReference type="SAM" id="MobiDB-lite"/>
    </source>
</evidence>